<reference evidence="1 2" key="1">
    <citation type="submission" date="2018-09" db="EMBL/GenBank/DDBJ databases">
        <title>Characterization of the phylogenetic diversity of five novel species belonging to the genus Bifidobacterium.</title>
        <authorList>
            <person name="Lugli G.A."/>
            <person name="Duranti S."/>
            <person name="Milani C."/>
        </authorList>
    </citation>
    <scope>NUCLEOTIDE SEQUENCE [LARGE SCALE GENOMIC DNA]</scope>
    <source>
        <strain evidence="1 2">2034B</strain>
    </source>
</reference>
<comment type="caution">
    <text evidence="1">The sequence shown here is derived from an EMBL/GenBank/DDBJ whole genome shotgun (WGS) entry which is preliminary data.</text>
</comment>
<keyword evidence="2" id="KW-1185">Reference proteome</keyword>
<organism evidence="1 2">
    <name type="scientific">Bifidobacterium goeldii</name>
    <dbReference type="NCBI Taxonomy" id="2306975"/>
    <lineage>
        <taxon>Bacteria</taxon>
        <taxon>Bacillati</taxon>
        <taxon>Actinomycetota</taxon>
        <taxon>Actinomycetes</taxon>
        <taxon>Bifidobacteriales</taxon>
        <taxon>Bifidobacteriaceae</taxon>
        <taxon>Bifidobacterium</taxon>
    </lineage>
</organism>
<proteinExistence type="predicted"/>
<protein>
    <submittedName>
        <fullName evidence="1">CTP synthase</fullName>
    </submittedName>
</protein>
<dbReference type="AlphaFoldDB" id="A0A430FDD2"/>
<evidence type="ECO:0000313" key="1">
    <source>
        <dbReference type="EMBL" id="RSX50801.1"/>
    </source>
</evidence>
<gene>
    <name evidence="1" type="ORF">D2E25_1994</name>
</gene>
<evidence type="ECO:0000313" key="2">
    <source>
        <dbReference type="Proteomes" id="UP000287533"/>
    </source>
</evidence>
<dbReference type="EMBL" id="QXGL01000012">
    <property type="protein sequence ID" value="RSX50801.1"/>
    <property type="molecule type" value="Genomic_DNA"/>
</dbReference>
<name>A0A430FDD2_9BIFI</name>
<accession>A0A430FDD2</accession>
<dbReference type="Proteomes" id="UP000287533">
    <property type="component" value="Unassembled WGS sequence"/>
</dbReference>
<sequence>MYGLDCSYRYLLPICIVAKPGTHIRNTPQLAHYAMAYPEIATVDGIRITGLLRTLFDCAVKLPLRFSLGPLDSALRKQLVGRPALAAYPHTVKYTRNRKAALRAFSLADARSENGGESEARGVLAELGYPVHDLQTTFSCLTYPSRSHRVDFLWVREDGTKVAGEFDGVRKFVDPEMTSNQDIRAVVAQEREREHCLEQQQVDVVRMFYDELNRPSQLAAKLQGKRVPHA</sequence>